<evidence type="ECO:0000313" key="5">
    <source>
        <dbReference type="EMBL" id="TFH57636.1"/>
    </source>
</evidence>
<dbReference type="InterPro" id="IPR050923">
    <property type="entry name" value="Cell_Proc_Reg/RNA_Proc"/>
</dbReference>
<dbReference type="Proteomes" id="UP000235739">
    <property type="component" value="Unassembled WGS sequence"/>
</dbReference>
<dbReference type="InterPro" id="IPR008984">
    <property type="entry name" value="SMAD_FHA_dom_sf"/>
</dbReference>
<dbReference type="Gene3D" id="2.60.200.20">
    <property type="match status" value="1"/>
</dbReference>
<evidence type="ECO:0000256" key="2">
    <source>
        <dbReference type="SAM" id="MobiDB-lite"/>
    </source>
</evidence>
<keyword evidence="1" id="KW-0597">Phosphoprotein</keyword>
<dbReference type="PROSITE" id="PS50006">
    <property type="entry name" value="FHA_DOMAIN"/>
    <property type="match status" value="1"/>
</dbReference>
<dbReference type="PANTHER" id="PTHR23308">
    <property type="entry name" value="NUCLEAR INHIBITOR OF PROTEIN PHOSPHATASE-1"/>
    <property type="match status" value="1"/>
</dbReference>
<dbReference type="RefSeq" id="WP_013348547.1">
    <property type="nucleotide sequence ID" value="NZ_JABUYH010000004.1"/>
</dbReference>
<feature type="domain" description="FHA" evidence="3">
    <location>
        <begin position="74"/>
        <end position="123"/>
    </location>
</feature>
<feature type="compositionally biased region" description="Polar residues" evidence="2">
    <location>
        <begin position="10"/>
        <end position="20"/>
    </location>
</feature>
<dbReference type="EMBL" id="SPDS01000001">
    <property type="protein sequence ID" value="TFH57636.1"/>
    <property type="molecule type" value="Genomic_DNA"/>
</dbReference>
<dbReference type="Pfam" id="PF00498">
    <property type="entry name" value="FHA"/>
    <property type="match status" value="1"/>
</dbReference>
<accession>A0A2N7S5H4</accession>
<protein>
    <submittedName>
        <fullName evidence="4">FHA domain-containing protein</fullName>
    </submittedName>
</protein>
<evidence type="ECO:0000313" key="4">
    <source>
        <dbReference type="EMBL" id="PMQ21393.1"/>
    </source>
</evidence>
<evidence type="ECO:0000259" key="3">
    <source>
        <dbReference type="PROSITE" id="PS50006"/>
    </source>
</evidence>
<dbReference type="Proteomes" id="UP000297638">
    <property type="component" value="Unassembled WGS sequence"/>
</dbReference>
<gene>
    <name evidence="4" type="ORF">CIK84_07545</name>
    <name evidence="5" type="ORF">EXY26_11935</name>
</gene>
<sequence>MSEHRPVDPNNESASETTNIALPAVHKGSEPSVIYTLSEDEKNAVQALPAGSALLIAHSGPNKGARFLLDTDQSIAGRHPNADIFLDDVTVSRRHAKFSREGERFTLSDIGSLNGTYINGDRIDEIPLSTGVQVQIGKFRLNFYQSVPNL</sequence>
<evidence type="ECO:0000313" key="6">
    <source>
        <dbReference type="Proteomes" id="UP000235739"/>
    </source>
</evidence>
<feature type="region of interest" description="Disordered" evidence="2">
    <location>
        <begin position="1"/>
        <end position="25"/>
    </location>
</feature>
<name>A0A2N7S5H4_9MICC</name>
<comment type="caution">
    <text evidence="4">The sequence shown here is derived from an EMBL/GenBank/DDBJ whole genome shotgun (WGS) entry which is preliminary data.</text>
</comment>
<dbReference type="AlphaFoldDB" id="A0A2N7S5H4"/>
<proteinExistence type="predicted"/>
<dbReference type="SMART" id="SM00240">
    <property type="entry name" value="FHA"/>
    <property type="match status" value="1"/>
</dbReference>
<dbReference type="EMBL" id="PNQX01000001">
    <property type="protein sequence ID" value="PMQ21393.1"/>
    <property type="molecule type" value="Genomic_DNA"/>
</dbReference>
<evidence type="ECO:0000313" key="7">
    <source>
        <dbReference type="Proteomes" id="UP000297638"/>
    </source>
</evidence>
<dbReference type="OMA" id="QVGKFRL"/>
<evidence type="ECO:0000256" key="1">
    <source>
        <dbReference type="ARBA" id="ARBA00022553"/>
    </source>
</evidence>
<organism evidence="4 6">
    <name type="scientific">Glutamicibacter arilaitensis</name>
    <dbReference type="NCBI Taxonomy" id="256701"/>
    <lineage>
        <taxon>Bacteria</taxon>
        <taxon>Bacillati</taxon>
        <taxon>Actinomycetota</taxon>
        <taxon>Actinomycetes</taxon>
        <taxon>Micrococcales</taxon>
        <taxon>Micrococcaceae</taxon>
        <taxon>Glutamicibacter</taxon>
    </lineage>
</organism>
<reference evidence="4 6" key="1">
    <citation type="journal article" date="2017" name="Elife">
        <title>Extensive horizontal gene transfer in cheese-associated bacteria.</title>
        <authorList>
            <person name="Bonham K.S."/>
            <person name="Wolfe B.E."/>
            <person name="Dutton R.J."/>
        </authorList>
    </citation>
    <scope>NUCLEOTIDE SEQUENCE [LARGE SCALE GENOMIC DNA]</scope>
    <source>
        <strain evidence="4 6">JB182</strain>
    </source>
</reference>
<dbReference type="GeneID" id="303184784"/>
<dbReference type="SUPFAM" id="SSF49879">
    <property type="entry name" value="SMAD/FHA domain"/>
    <property type="match status" value="1"/>
</dbReference>
<reference evidence="5 7" key="2">
    <citation type="submission" date="2019-03" db="EMBL/GenBank/DDBJ databases">
        <title>Glutamicibacter sp. LJH19 genome.</title>
        <authorList>
            <person name="Sinai Borker S."/>
            <person name="Kumar R."/>
        </authorList>
    </citation>
    <scope>NUCLEOTIDE SEQUENCE [LARGE SCALE GENOMIC DNA]</scope>
    <source>
        <strain evidence="5 7">LJH19</strain>
    </source>
</reference>
<dbReference type="InterPro" id="IPR000253">
    <property type="entry name" value="FHA_dom"/>
</dbReference>